<protein>
    <submittedName>
        <fullName evidence="2">Uncharacterized protein</fullName>
    </submittedName>
</protein>
<sequence length="69" mass="8020">MVAFSDDKNEMNKYKSKKEKKKDRHTYTAHTLSSSSLRVHLQTTSQPRKNLHFSTSSFLLFSPLQFITA</sequence>
<proteinExistence type="predicted"/>
<dbReference type="AlphaFoldDB" id="A0AAD8JXF2"/>
<accession>A0AAD8JXF2</accession>
<keyword evidence="3" id="KW-1185">Reference proteome</keyword>
<gene>
    <name evidence="2" type="ORF">QVD17_34060</name>
</gene>
<name>A0AAD8JXF2_TARER</name>
<feature type="region of interest" description="Disordered" evidence="1">
    <location>
        <begin position="1"/>
        <end position="30"/>
    </location>
</feature>
<evidence type="ECO:0000256" key="1">
    <source>
        <dbReference type="SAM" id="MobiDB-lite"/>
    </source>
</evidence>
<feature type="compositionally biased region" description="Basic residues" evidence="1">
    <location>
        <begin position="14"/>
        <end position="24"/>
    </location>
</feature>
<feature type="compositionally biased region" description="Basic and acidic residues" evidence="1">
    <location>
        <begin position="1"/>
        <end position="13"/>
    </location>
</feature>
<dbReference type="EMBL" id="JAUHHV010000009">
    <property type="protein sequence ID" value="KAK1412644.1"/>
    <property type="molecule type" value="Genomic_DNA"/>
</dbReference>
<organism evidence="2 3">
    <name type="scientific">Tagetes erecta</name>
    <name type="common">African marigold</name>
    <dbReference type="NCBI Taxonomy" id="13708"/>
    <lineage>
        <taxon>Eukaryota</taxon>
        <taxon>Viridiplantae</taxon>
        <taxon>Streptophyta</taxon>
        <taxon>Embryophyta</taxon>
        <taxon>Tracheophyta</taxon>
        <taxon>Spermatophyta</taxon>
        <taxon>Magnoliopsida</taxon>
        <taxon>eudicotyledons</taxon>
        <taxon>Gunneridae</taxon>
        <taxon>Pentapetalae</taxon>
        <taxon>asterids</taxon>
        <taxon>campanulids</taxon>
        <taxon>Asterales</taxon>
        <taxon>Asteraceae</taxon>
        <taxon>Asteroideae</taxon>
        <taxon>Heliantheae alliance</taxon>
        <taxon>Tageteae</taxon>
        <taxon>Tagetes</taxon>
    </lineage>
</organism>
<evidence type="ECO:0000313" key="3">
    <source>
        <dbReference type="Proteomes" id="UP001229421"/>
    </source>
</evidence>
<comment type="caution">
    <text evidence="2">The sequence shown here is derived from an EMBL/GenBank/DDBJ whole genome shotgun (WGS) entry which is preliminary data.</text>
</comment>
<reference evidence="2" key="1">
    <citation type="journal article" date="2023" name="bioRxiv">
        <title>Improved chromosome-level genome assembly for marigold (Tagetes erecta).</title>
        <authorList>
            <person name="Jiang F."/>
            <person name="Yuan L."/>
            <person name="Wang S."/>
            <person name="Wang H."/>
            <person name="Xu D."/>
            <person name="Wang A."/>
            <person name="Fan W."/>
        </authorList>
    </citation>
    <scope>NUCLEOTIDE SEQUENCE</scope>
    <source>
        <strain evidence="2">WSJ</strain>
        <tissue evidence="2">Leaf</tissue>
    </source>
</reference>
<dbReference type="Proteomes" id="UP001229421">
    <property type="component" value="Unassembled WGS sequence"/>
</dbReference>
<evidence type="ECO:0000313" key="2">
    <source>
        <dbReference type="EMBL" id="KAK1412644.1"/>
    </source>
</evidence>